<organism evidence="3 4">
    <name type="scientific">Symbiodinium natans</name>
    <dbReference type="NCBI Taxonomy" id="878477"/>
    <lineage>
        <taxon>Eukaryota</taxon>
        <taxon>Sar</taxon>
        <taxon>Alveolata</taxon>
        <taxon>Dinophyceae</taxon>
        <taxon>Suessiales</taxon>
        <taxon>Symbiodiniaceae</taxon>
        <taxon>Symbiodinium</taxon>
    </lineage>
</organism>
<reference evidence="3" key="1">
    <citation type="submission" date="2021-02" db="EMBL/GenBank/DDBJ databases">
        <authorList>
            <person name="Dougan E. K."/>
            <person name="Rhodes N."/>
            <person name="Thang M."/>
            <person name="Chan C."/>
        </authorList>
    </citation>
    <scope>NUCLEOTIDE SEQUENCE</scope>
</reference>
<accession>A0A812NNC5</accession>
<proteinExistence type="predicted"/>
<dbReference type="Proteomes" id="UP000604046">
    <property type="component" value="Unassembled WGS sequence"/>
</dbReference>
<protein>
    <submittedName>
        <fullName evidence="3">Uncharacterized protein</fullName>
    </submittedName>
</protein>
<feature type="region of interest" description="Disordered" evidence="2">
    <location>
        <begin position="509"/>
        <end position="530"/>
    </location>
</feature>
<feature type="compositionally biased region" description="Polar residues" evidence="2">
    <location>
        <begin position="248"/>
        <end position="264"/>
    </location>
</feature>
<gene>
    <name evidence="3" type="ORF">SNAT2548_LOCUS15792</name>
</gene>
<comment type="caution">
    <text evidence="3">The sequence shown here is derived from an EMBL/GenBank/DDBJ whole genome shotgun (WGS) entry which is preliminary data.</text>
</comment>
<evidence type="ECO:0000313" key="4">
    <source>
        <dbReference type="Proteomes" id="UP000604046"/>
    </source>
</evidence>
<keyword evidence="4" id="KW-1185">Reference proteome</keyword>
<feature type="compositionally biased region" description="Polar residues" evidence="2">
    <location>
        <begin position="195"/>
        <end position="223"/>
    </location>
</feature>
<dbReference type="EMBL" id="CAJNDS010002064">
    <property type="protein sequence ID" value="CAE7300105.1"/>
    <property type="molecule type" value="Genomic_DNA"/>
</dbReference>
<keyword evidence="1" id="KW-0175">Coiled coil</keyword>
<evidence type="ECO:0000256" key="1">
    <source>
        <dbReference type="SAM" id="Coils"/>
    </source>
</evidence>
<feature type="compositionally biased region" description="Polar residues" evidence="2">
    <location>
        <begin position="383"/>
        <end position="395"/>
    </location>
</feature>
<feature type="region of interest" description="Disordered" evidence="2">
    <location>
        <begin position="383"/>
        <end position="419"/>
    </location>
</feature>
<feature type="compositionally biased region" description="Polar residues" evidence="2">
    <location>
        <begin position="107"/>
        <end position="128"/>
    </location>
</feature>
<name>A0A812NNC5_9DINO</name>
<feature type="region of interest" description="Disordered" evidence="2">
    <location>
        <begin position="465"/>
        <end position="490"/>
    </location>
</feature>
<evidence type="ECO:0000256" key="2">
    <source>
        <dbReference type="SAM" id="MobiDB-lite"/>
    </source>
</evidence>
<evidence type="ECO:0000313" key="3">
    <source>
        <dbReference type="EMBL" id="CAE7300105.1"/>
    </source>
</evidence>
<feature type="region of interest" description="Disordered" evidence="2">
    <location>
        <begin position="186"/>
        <end position="305"/>
    </location>
</feature>
<feature type="coiled-coil region" evidence="1">
    <location>
        <begin position="423"/>
        <end position="450"/>
    </location>
</feature>
<sequence>MKAATPGTPSSALPQSRLRAPGWSGSRWPAGPGGAPASQVRSDRPQSPTKGSAVSFSAQRRQSAPAPDVRTLQAATPDVQVRTGIPAQRKRQSLPTSPVVKAGRKAANTSQRSPRVSNASQPEPTSVSARRVQPGDVEVREETRSSREENALPTSPFRGYRERRRQGQLAKESWLAWQQEHGETLVQLQRAAGPRSSSTCHQDGENSQQNAEHAEQQPAQARPNSEGPADPERPPEIPASDADRGSKAGTQPNVQQLAGQTRQQPRPAHTLQRCDGKIPQTAQTGTQALRSEPAKTSQESIVRRGQKPIIRHFSYPPAPERVPQAKKVQLFNMAAGDMPTDTEMTKSLPCILSPSSHVRQNFQGVADSLQEAAAALQRLSQNCQVSSPDEASTQGHGPVEHAPEPVANHGRPHGSPRTLQEHNACLQSQLAEANRRIEELEEERQRFLHEGVYDLVNAMCTSPRRRNFQDGSMRGFEEPGATGTRHPASPDASQLVVDVLLQLVSQEHQHLNRGQHHGQASISDQAQRVL</sequence>
<feature type="compositionally biased region" description="Polar residues" evidence="2">
    <location>
        <begin position="45"/>
        <end position="62"/>
    </location>
</feature>
<feature type="compositionally biased region" description="Polar residues" evidence="2">
    <location>
        <begin position="518"/>
        <end position="530"/>
    </location>
</feature>
<feature type="compositionally biased region" description="Basic and acidic residues" evidence="2">
    <location>
        <begin position="230"/>
        <end position="246"/>
    </location>
</feature>
<dbReference type="AlphaFoldDB" id="A0A812NNC5"/>
<feature type="region of interest" description="Disordered" evidence="2">
    <location>
        <begin position="1"/>
        <end position="172"/>
    </location>
</feature>
<feature type="compositionally biased region" description="Polar residues" evidence="2">
    <location>
        <begin position="280"/>
        <end position="300"/>
    </location>
</feature>
<feature type="compositionally biased region" description="Basic and acidic residues" evidence="2">
    <location>
        <begin position="137"/>
        <end position="150"/>
    </location>
</feature>